<sequence>MKYRTFGKTGVKISEVGLGTWQFGGVDWGDIQEKDALDILHKSVESGVNFIDTADVYGMGRSEKIIGKFLKETKENIYVATKLGRRERTSNNTWPAKYTVDMVKRDIEDSLRNLGVDSLFLEQWHCIPTEMLKSGEAFELLETFKKKGLIQHWGCSVESIEEGLICMEHPGCESIQVIYNIFRQKVTTDLLPVAKKKNVGVLARVPLASGLLSGKFKKGYKFPEKDHRNYNADGAAFNVGETFAGIPFDRGVEIVEKIKEILKPSEEITMAQLALRWILDHDEVSSVIPGATKIEQAISNAKASSIPSLSKQVHIQIEQLYKTEIEPYIRGKY</sequence>
<gene>
    <name evidence="2" type="primary">yhdN_2</name>
    <name evidence="2" type="ORF">BWX89_00922</name>
</gene>
<dbReference type="GO" id="GO:0016491">
    <property type="term" value="F:oxidoreductase activity"/>
    <property type="evidence" value="ECO:0007669"/>
    <property type="project" value="UniProtKB-KW"/>
</dbReference>
<reference evidence="2" key="1">
    <citation type="submission" date="2017-02" db="EMBL/GenBank/DDBJ databases">
        <title>Delving into the versatile metabolic prowess of the omnipresent phylum Bacteroidetes.</title>
        <authorList>
            <person name="Nobu M.K."/>
            <person name="Mei R."/>
            <person name="Narihiro T."/>
            <person name="Kuroda K."/>
            <person name="Liu W.-T."/>
        </authorList>
    </citation>
    <scope>NUCLEOTIDE SEQUENCE</scope>
    <source>
        <strain evidence="2">ADurb.Bin131</strain>
    </source>
</reference>
<dbReference type="SUPFAM" id="SSF51430">
    <property type="entry name" value="NAD(P)-linked oxidoreductase"/>
    <property type="match status" value="1"/>
</dbReference>
<dbReference type="EMBL" id="MWDQ01000077">
    <property type="protein sequence ID" value="OQB73535.1"/>
    <property type="molecule type" value="Genomic_DNA"/>
</dbReference>
<dbReference type="EC" id="1.1.1.-" evidence="2"/>
<dbReference type="PANTHER" id="PTHR43312">
    <property type="entry name" value="D-THREO-ALDOSE 1-DEHYDROGENASE"/>
    <property type="match status" value="1"/>
</dbReference>
<accession>A0A1V6C9G2</accession>
<dbReference type="InterPro" id="IPR053135">
    <property type="entry name" value="AKR2_Oxidoreductase"/>
</dbReference>
<dbReference type="Pfam" id="PF00248">
    <property type="entry name" value="Aldo_ket_red"/>
    <property type="match status" value="1"/>
</dbReference>
<feature type="domain" description="NADP-dependent oxidoreductase" evidence="1">
    <location>
        <begin position="16"/>
        <end position="321"/>
    </location>
</feature>
<dbReference type="InterPro" id="IPR036812">
    <property type="entry name" value="NAD(P)_OxRdtase_dom_sf"/>
</dbReference>
<keyword evidence="2" id="KW-0560">Oxidoreductase</keyword>
<organism evidence="2">
    <name type="scientific">candidate division TA06 bacterium ADurb.Bin131</name>
    <dbReference type="NCBI Taxonomy" id="1852827"/>
    <lineage>
        <taxon>Bacteria</taxon>
        <taxon>Bacteria division TA06</taxon>
    </lineage>
</organism>
<evidence type="ECO:0000259" key="1">
    <source>
        <dbReference type="Pfam" id="PF00248"/>
    </source>
</evidence>
<dbReference type="PANTHER" id="PTHR43312:SF1">
    <property type="entry name" value="NADP-DEPENDENT OXIDOREDUCTASE DOMAIN-CONTAINING PROTEIN"/>
    <property type="match status" value="1"/>
</dbReference>
<dbReference type="AlphaFoldDB" id="A0A1V6C9G2"/>
<dbReference type="CDD" id="cd19086">
    <property type="entry name" value="AKR_AKR11C1"/>
    <property type="match status" value="1"/>
</dbReference>
<dbReference type="InterPro" id="IPR023210">
    <property type="entry name" value="NADP_OxRdtase_dom"/>
</dbReference>
<proteinExistence type="predicted"/>
<comment type="caution">
    <text evidence="2">The sequence shown here is derived from an EMBL/GenBank/DDBJ whole genome shotgun (WGS) entry which is preliminary data.</text>
</comment>
<dbReference type="Gene3D" id="3.20.20.100">
    <property type="entry name" value="NADP-dependent oxidoreductase domain"/>
    <property type="match status" value="1"/>
</dbReference>
<evidence type="ECO:0000313" key="2">
    <source>
        <dbReference type="EMBL" id="OQB73535.1"/>
    </source>
</evidence>
<dbReference type="Proteomes" id="UP000485562">
    <property type="component" value="Unassembled WGS sequence"/>
</dbReference>
<name>A0A1V6C9G2_UNCT6</name>
<protein>
    <submittedName>
        <fullName evidence="2">General stress protein 69</fullName>
        <ecNumber evidence="2">1.1.1.-</ecNumber>
    </submittedName>
</protein>